<feature type="region of interest" description="Disordered" evidence="1">
    <location>
        <begin position="591"/>
        <end position="789"/>
    </location>
</feature>
<dbReference type="AlphaFoldDB" id="A0A368H015"/>
<feature type="region of interest" description="Disordered" evidence="1">
    <location>
        <begin position="519"/>
        <end position="552"/>
    </location>
</feature>
<organism evidence="2 3">
    <name type="scientific">Ancylostoma caninum</name>
    <name type="common">Dog hookworm</name>
    <dbReference type="NCBI Taxonomy" id="29170"/>
    <lineage>
        <taxon>Eukaryota</taxon>
        <taxon>Metazoa</taxon>
        <taxon>Ecdysozoa</taxon>
        <taxon>Nematoda</taxon>
        <taxon>Chromadorea</taxon>
        <taxon>Rhabditida</taxon>
        <taxon>Rhabditina</taxon>
        <taxon>Rhabditomorpha</taxon>
        <taxon>Strongyloidea</taxon>
        <taxon>Ancylostomatidae</taxon>
        <taxon>Ancylostomatinae</taxon>
        <taxon>Ancylostoma</taxon>
    </lineage>
</organism>
<feature type="compositionally biased region" description="Basic and acidic residues" evidence="1">
    <location>
        <begin position="43"/>
        <end position="64"/>
    </location>
</feature>
<feature type="region of interest" description="Disordered" evidence="1">
    <location>
        <begin position="135"/>
        <end position="230"/>
    </location>
</feature>
<name>A0A368H015_ANCCA</name>
<dbReference type="OrthoDB" id="5864201at2759"/>
<feature type="compositionally biased region" description="Basic and acidic residues" evidence="1">
    <location>
        <begin position="596"/>
        <end position="614"/>
    </location>
</feature>
<feature type="compositionally biased region" description="Basic residues" evidence="1">
    <location>
        <begin position="262"/>
        <end position="271"/>
    </location>
</feature>
<feature type="compositionally biased region" description="Basic and acidic residues" evidence="1">
    <location>
        <begin position="628"/>
        <end position="637"/>
    </location>
</feature>
<keyword evidence="3" id="KW-1185">Reference proteome</keyword>
<evidence type="ECO:0000256" key="1">
    <source>
        <dbReference type="SAM" id="MobiDB-lite"/>
    </source>
</evidence>
<feature type="compositionally biased region" description="Basic and acidic residues" evidence="1">
    <location>
        <begin position="209"/>
        <end position="223"/>
    </location>
</feature>
<sequence length="987" mass="110662">MDVASTSQDTSAASTSKHMVVIPQNPTRLEDFSEEASLAEQVLQKENEDPQQRDEPTSHPFAEDHLLPVDPQQAVSMTLSADVLVVTKEVDGDSTLPHRTETKHIIEVEEKTLEGPERVVICETKRTTQIVNNSDCVNNSSVNAPEPDESKHAEEEARENSEEEKPAEASPDRTGLRSPQLHRKHHTFVLGEKIPDTSSELRATVQEISSEKKEASGREHVEEPSCPSRYIMTVKTPEAMRKHLAFFVSEGEPKDATGASSPKKKKKKIIKQRSMPESSRPGVSPERYVLKVKTPEALRRHHTFTITERARSPDVPYIEEGEITEPIATVGPTAEKLKRVRSESARRDEKEKNKLERLTMAVKTPFTMRKFKTFMVEDKPKAENIPTSRSVEALTHAKVSFAQDVEGDGEGKHAGSAVQALATPHTKRKQIEGDHEEAKEESEPLDDRNEKFVLTTSTPLAMRKFQTFMIEDKKPAEQPVKSHTVGNFDAIANLEREAEISEEAPLKTSDMYVLTTMTPLPQRKERASESHLERIAREKSRSTSRSPEKVGLFIMGSRSSRSYYHMPEKEAVAEKEAESVKCAVVQPQRAALGLESPRKERSQSDNAEPIERKASCSSEIPMDTHLTPTEEVREDALIIRPIRRPPEVTSPIAEEPEVSASFDLHQPQRSASMKVKEVPEYHEAETRPPIFHPPSPPKEMYKPITSSRSTSPLRRKESSEKSDVTASPADGKVRARLTVRSKSEDRKEKKAEEKEKERLKKGKREERERDKERLPKSPKMPITARSLRSAGKMLAPSFFRKGESKIPKSSKTTASPPIVTVTKPRMSLPFRNGRRAPLAEFESLVVEDSPAVENHPLTFEKWNNSPRGKRRHSAHVNGFSEPIVEESDGNGNVSAPVASRVECVMSPALPRHEPDRGLIDDEILDQPMLVGDTFSHSESIDCLSAVRRMEFEAEKATLISIDRSLIEDSDTMPRRTYDNGNAQSTAT</sequence>
<accession>A0A368H015</accession>
<feature type="compositionally biased region" description="Basic and acidic residues" evidence="1">
    <location>
        <begin position="148"/>
        <end position="175"/>
    </location>
</feature>
<feature type="compositionally biased region" description="Basic and acidic residues" evidence="1">
    <location>
        <begin position="741"/>
        <end position="775"/>
    </location>
</feature>
<feature type="compositionally biased region" description="Polar residues" evidence="1">
    <location>
        <begin position="978"/>
        <end position="987"/>
    </location>
</feature>
<feature type="compositionally biased region" description="Basic and acidic residues" evidence="1">
    <location>
        <begin position="714"/>
        <end position="723"/>
    </location>
</feature>
<proteinExistence type="predicted"/>
<evidence type="ECO:0000313" key="2">
    <source>
        <dbReference type="EMBL" id="RCN49953.1"/>
    </source>
</evidence>
<feature type="region of interest" description="Disordered" evidence="1">
    <location>
        <begin position="967"/>
        <end position="987"/>
    </location>
</feature>
<feature type="region of interest" description="Disordered" evidence="1">
    <location>
        <begin position="248"/>
        <end position="288"/>
    </location>
</feature>
<dbReference type="EMBL" id="JOJR01000028">
    <property type="protein sequence ID" value="RCN49953.1"/>
    <property type="molecule type" value="Genomic_DNA"/>
</dbReference>
<protein>
    <submittedName>
        <fullName evidence="2">Uncharacterized protein</fullName>
    </submittedName>
</protein>
<gene>
    <name evidence="2" type="ORF">ANCCAN_03989</name>
</gene>
<dbReference type="Proteomes" id="UP000252519">
    <property type="component" value="Unassembled WGS sequence"/>
</dbReference>
<feature type="compositionally biased region" description="Basic and acidic residues" evidence="1">
    <location>
        <begin position="429"/>
        <end position="447"/>
    </location>
</feature>
<feature type="region of interest" description="Disordered" evidence="1">
    <location>
        <begin position="423"/>
        <end position="447"/>
    </location>
</feature>
<feature type="compositionally biased region" description="Low complexity" evidence="1">
    <location>
        <begin position="1"/>
        <end position="16"/>
    </location>
</feature>
<feature type="compositionally biased region" description="Basic and acidic residues" evidence="1">
    <location>
        <begin position="522"/>
        <end position="541"/>
    </location>
</feature>
<reference evidence="2 3" key="1">
    <citation type="submission" date="2014-10" db="EMBL/GenBank/DDBJ databases">
        <title>Draft genome of the hookworm Ancylostoma caninum.</title>
        <authorList>
            <person name="Mitreva M."/>
        </authorList>
    </citation>
    <scope>NUCLEOTIDE SEQUENCE [LARGE SCALE GENOMIC DNA]</scope>
    <source>
        <strain evidence="2 3">Baltimore</strain>
    </source>
</reference>
<feature type="region of interest" description="Disordered" evidence="1">
    <location>
        <begin position="1"/>
        <end position="64"/>
    </location>
</feature>
<comment type="caution">
    <text evidence="2">The sequence shown here is derived from an EMBL/GenBank/DDBJ whole genome shotgun (WGS) entry which is preliminary data.</text>
</comment>
<evidence type="ECO:0000313" key="3">
    <source>
        <dbReference type="Proteomes" id="UP000252519"/>
    </source>
</evidence>
<feature type="compositionally biased region" description="Basic and acidic residues" evidence="1">
    <location>
        <begin position="674"/>
        <end position="686"/>
    </location>
</feature>